<keyword evidence="5 8" id="KW-1133">Transmembrane helix</keyword>
<feature type="transmembrane region" description="Helical" evidence="8">
    <location>
        <begin position="294"/>
        <end position="314"/>
    </location>
</feature>
<keyword evidence="3" id="KW-1003">Cell membrane</keyword>
<name>H8Z3U3_9GAMM</name>
<evidence type="ECO:0000256" key="1">
    <source>
        <dbReference type="ARBA" id="ARBA00004651"/>
    </source>
</evidence>
<evidence type="ECO:0000313" key="10">
    <source>
        <dbReference type="EMBL" id="EIC21095.1"/>
    </source>
</evidence>
<dbReference type="EMBL" id="JH603170">
    <property type="protein sequence ID" value="EIC21095.1"/>
    <property type="molecule type" value="Genomic_DNA"/>
</dbReference>
<gene>
    <name evidence="10" type="ORF">Thi970DRAFT_04782</name>
</gene>
<keyword evidence="6 8" id="KW-0472">Membrane</keyword>
<evidence type="ECO:0000256" key="2">
    <source>
        <dbReference type="ARBA" id="ARBA00005346"/>
    </source>
</evidence>
<feature type="transmembrane region" description="Helical" evidence="8">
    <location>
        <begin position="87"/>
        <end position="104"/>
    </location>
</feature>
<dbReference type="HOGENOM" id="CLU_529893_0_0_6"/>
<dbReference type="PANTHER" id="PTHR42703:SF1">
    <property type="entry name" value="NA(+)_H(+) ANTIPORTER SUBUNIT D1"/>
    <property type="match status" value="1"/>
</dbReference>
<keyword evidence="4 7" id="KW-0812">Transmembrane</keyword>
<reference evidence="11" key="1">
    <citation type="submission" date="2011-06" db="EMBL/GenBank/DDBJ databases">
        <authorList>
            <consortium name="US DOE Joint Genome Institute (JGI-PGF)"/>
            <person name="Lucas S."/>
            <person name="Han J."/>
            <person name="Lapidus A."/>
            <person name="Cheng J.-F."/>
            <person name="Goodwin L."/>
            <person name="Pitluck S."/>
            <person name="Peters L."/>
            <person name="Land M.L."/>
            <person name="Hauser L."/>
            <person name="Vogl K."/>
            <person name="Liu Z."/>
            <person name="Overmann J."/>
            <person name="Frigaard N.-U."/>
            <person name="Bryant D.A."/>
            <person name="Woyke T.J."/>
        </authorList>
    </citation>
    <scope>NUCLEOTIDE SEQUENCE [LARGE SCALE GENOMIC DNA]</scope>
    <source>
        <strain evidence="11">970</strain>
    </source>
</reference>
<dbReference type="RefSeq" id="WP_009151498.1">
    <property type="nucleotide sequence ID" value="NZ_CP121471.1"/>
</dbReference>
<dbReference type="GO" id="GO:0005886">
    <property type="term" value="C:plasma membrane"/>
    <property type="evidence" value="ECO:0007669"/>
    <property type="project" value="UniProtKB-SubCell"/>
</dbReference>
<feature type="transmembrane region" description="Helical" evidence="8">
    <location>
        <begin position="171"/>
        <end position="193"/>
    </location>
</feature>
<dbReference type="InterPro" id="IPR050586">
    <property type="entry name" value="CPA3_Na-H_Antiporter_D"/>
</dbReference>
<feature type="transmembrane region" description="Helical" evidence="8">
    <location>
        <begin position="39"/>
        <end position="59"/>
    </location>
</feature>
<feature type="transmembrane region" description="Helical" evidence="8">
    <location>
        <begin position="139"/>
        <end position="159"/>
    </location>
</feature>
<proteinExistence type="inferred from homology"/>
<feature type="transmembrane region" description="Helical" evidence="8">
    <location>
        <begin position="238"/>
        <end position="258"/>
    </location>
</feature>
<dbReference type="InterPro" id="IPR001750">
    <property type="entry name" value="ND/Mrp_TM"/>
</dbReference>
<keyword evidence="10" id="KW-0456">Lyase</keyword>
<evidence type="ECO:0000256" key="7">
    <source>
        <dbReference type="RuleBase" id="RU000320"/>
    </source>
</evidence>
<feature type="transmembrane region" description="Helical" evidence="8">
    <location>
        <begin position="462"/>
        <end position="482"/>
    </location>
</feature>
<dbReference type="eggNOG" id="COG0651">
    <property type="taxonomic scope" value="Bacteria"/>
</dbReference>
<dbReference type="GO" id="GO:0016829">
    <property type="term" value="F:lyase activity"/>
    <property type="evidence" value="ECO:0007669"/>
    <property type="project" value="UniProtKB-KW"/>
</dbReference>
<evidence type="ECO:0000259" key="9">
    <source>
        <dbReference type="Pfam" id="PF00361"/>
    </source>
</evidence>
<comment type="similarity">
    <text evidence="2">Belongs to the CPA3 antiporters (TC 2.A.63) subunit D family.</text>
</comment>
<evidence type="ECO:0000256" key="5">
    <source>
        <dbReference type="ARBA" id="ARBA00022989"/>
    </source>
</evidence>
<comment type="subcellular location">
    <subcellularLocation>
        <location evidence="1">Cell membrane</location>
        <topology evidence="1">Multi-pass membrane protein</topology>
    </subcellularLocation>
    <subcellularLocation>
        <location evidence="7">Membrane</location>
        <topology evidence="7">Multi-pass membrane protein</topology>
    </subcellularLocation>
</comment>
<protein>
    <submittedName>
        <fullName evidence="10">Formate hydrogenlyase subunit 3/multisubunit Na+/H+ antiporter, MnhD subunit</fullName>
    </submittedName>
</protein>
<dbReference type="OrthoDB" id="9768329at2"/>
<evidence type="ECO:0000256" key="3">
    <source>
        <dbReference type="ARBA" id="ARBA00022475"/>
    </source>
</evidence>
<evidence type="ECO:0000256" key="4">
    <source>
        <dbReference type="ARBA" id="ARBA00022692"/>
    </source>
</evidence>
<dbReference type="STRING" id="631362.Thi970DRAFT_04782"/>
<feature type="transmembrane region" description="Helical" evidence="8">
    <location>
        <begin position="116"/>
        <end position="133"/>
    </location>
</feature>
<dbReference type="Proteomes" id="UP000002964">
    <property type="component" value="Unassembled WGS sequence"/>
</dbReference>
<evidence type="ECO:0000256" key="6">
    <source>
        <dbReference type="ARBA" id="ARBA00023136"/>
    </source>
</evidence>
<feature type="transmembrane region" description="Helical" evidence="8">
    <location>
        <begin position="320"/>
        <end position="341"/>
    </location>
</feature>
<evidence type="ECO:0000313" key="11">
    <source>
        <dbReference type="Proteomes" id="UP000002964"/>
    </source>
</evidence>
<organism evidence="10 11">
    <name type="scientific">Thiorhodovibrio frisius</name>
    <dbReference type="NCBI Taxonomy" id="631362"/>
    <lineage>
        <taxon>Bacteria</taxon>
        <taxon>Pseudomonadati</taxon>
        <taxon>Pseudomonadota</taxon>
        <taxon>Gammaproteobacteria</taxon>
        <taxon>Chromatiales</taxon>
        <taxon>Chromatiaceae</taxon>
        <taxon>Thiorhodovibrio</taxon>
    </lineage>
</organism>
<sequence>MTPLAATLAGTPMPILAMLSLPFLAALAVRPLAVISPRVAGWLGPLTLLSCALLGLWLLSVAGDQPMLIALGSTGASLELLLKVDRLALVLALVSLALVLLSWTRREDHPDPARTRAALLLLAGGLVGLALAGDPVTSWLFLEVCAMAGGALLLIGGTLRSLTAMLAFVRWSAIGSGLAVVGLGLTLTAGSLANGNPAADTLGRLGFGLLVLGFGVKVALFPLNAWMAPAGRAAGARVLALLTGVLPALALVNLSRQLTTGGAVAQGADVLMLLGMLSALAGALGMWRAREFPTFLIGLSLASMGAVAVGFSLPWPAGPFSALALLLHFLLVHSALFVLAHRWRRRHADLAGIAWRLPLTAAVLMLLAASLVGVPPLPGFWAKLMLVLSLAEYGGSAALMVLLILLLSTAVEAVAWLRLLRQLYARTDNDGFGTSAPDGTAGGLMRADRLAQLLVPSRWARAYGLLVAALLLLVTLSIASVTEGLNRLVVPSGAVAEPRLAVDGGVALWREVEQ</sequence>
<feature type="transmembrane region" description="Helical" evidence="8">
    <location>
        <begin position="6"/>
        <end position="27"/>
    </location>
</feature>
<feature type="transmembrane region" description="Helical" evidence="8">
    <location>
        <begin position="270"/>
        <end position="287"/>
    </location>
</feature>
<reference evidence="10 11" key="2">
    <citation type="submission" date="2011-11" db="EMBL/GenBank/DDBJ databases">
        <authorList>
            <consortium name="US DOE Joint Genome Institute"/>
            <person name="Lucas S."/>
            <person name="Han J."/>
            <person name="Lapidus A."/>
            <person name="Cheng J.-F."/>
            <person name="Goodwin L."/>
            <person name="Pitluck S."/>
            <person name="Peters L."/>
            <person name="Ovchinnikova G."/>
            <person name="Zhang X."/>
            <person name="Detter J.C."/>
            <person name="Han C."/>
            <person name="Tapia R."/>
            <person name="Land M."/>
            <person name="Hauser L."/>
            <person name="Kyrpides N."/>
            <person name="Ivanova N."/>
            <person name="Pagani I."/>
            <person name="Vogl K."/>
            <person name="Liu Z."/>
            <person name="Overmann J."/>
            <person name="Frigaard N.-U."/>
            <person name="Bryant D."/>
            <person name="Woyke T."/>
        </authorList>
    </citation>
    <scope>NUCLEOTIDE SEQUENCE [LARGE SCALE GENOMIC DNA]</scope>
    <source>
        <strain evidence="10 11">970</strain>
    </source>
</reference>
<evidence type="ECO:0000256" key="8">
    <source>
        <dbReference type="SAM" id="Phobius"/>
    </source>
</evidence>
<dbReference type="Pfam" id="PF00361">
    <property type="entry name" value="Proton_antipo_M"/>
    <property type="match status" value="1"/>
</dbReference>
<feature type="transmembrane region" description="Helical" evidence="8">
    <location>
        <begin position="353"/>
        <end position="373"/>
    </location>
</feature>
<keyword evidence="11" id="KW-1185">Reference proteome</keyword>
<feature type="domain" description="NADH:quinone oxidoreductase/Mrp antiporter transmembrane" evidence="9">
    <location>
        <begin position="134"/>
        <end position="401"/>
    </location>
</feature>
<feature type="transmembrane region" description="Helical" evidence="8">
    <location>
        <begin position="393"/>
        <end position="417"/>
    </location>
</feature>
<accession>H8Z3U3</accession>
<dbReference type="PANTHER" id="PTHR42703">
    <property type="entry name" value="NADH DEHYDROGENASE"/>
    <property type="match status" value="1"/>
</dbReference>
<feature type="transmembrane region" description="Helical" evidence="8">
    <location>
        <begin position="205"/>
        <end position="226"/>
    </location>
</feature>
<dbReference type="AlphaFoldDB" id="H8Z3U3"/>